<name>A0ABM4YHJ1_VULVU</name>
<feature type="region of interest" description="Disordered" evidence="1">
    <location>
        <begin position="1"/>
        <end position="107"/>
    </location>
</feature>
<feature type="region of interest" description="Disordered" evidence="1">
    <location>
        <begin position="329"/>
        <end position="649"/>
    </location>
</feature>
<keyword evidence="2" id="KW-1185">Reference proteome</keyword>
<dbReference type="GeneID" id="112915994"/>
<gene>
    <name evidence="3" type="primary">LOC112915994</name>
</gene>
<feature type="compositionally biased region" description="Low complexity" evidence="1">
    <location>
        <begin position="53"/>
        <end position="62"/>
    </location>
</feature>
<evidence type="ECO:0008006" key="4">
    <source>
        <dbReference type="Google" id="ProtNLM"/>
    </source>
</evidence>
<evidence type="ECO:0000313" key="2">
    <source>
        <dbReference type="Proteomes" id="UP001652641"/>
    </source>
</evidence>
<feature type="compositionally biased region" description="Pro residues" evidence="1">
    <location>
        <begin position="63"/>
        <end position="75"/>
    </location>
</feature>
<dbReference type="RefSeq" id="XP_072589752.1">
    <property type="nucleotide sequence ID" value="XM_072733651.1"/>
</dbReference>
<feature type="compositionally biased region" description="Pro residues" evidence="1">
    <location>
        <begin position="195"/>
        <end position="204"/>
    </location>
</feature>
<accession>A0ABM4YHJ1</accession>
<feature type="compositionally biased region" description="Basic and acidic residues" evidence="1">
    <location>
        <begin position="640"/>
        <end position="649"/>
    </location>
</feature>
<feature type="compositionally biased region" description="Pro residues" evidence="1">
    <location>
        <begin position="418"/>
        <end position="433"/>
    </location>
</feature>
<feature type="compositionally biased region" description="Low complexity" evidence="1">
    <location>
        <begin position="582"/>
        <end position="591"/>
    </location>
</feature>
<proteinExistence type="predicted"/>
<dbReference type="Proteomes" id="UP001652641">
    <property type="component" value="Chromosome 13"/>
</dbReference>
<reference evidence="3" key="1">
    <citation type="submission" date="2025-08" db="UniProtKB">
        <authorList>
            <consortium name="RefSeq"/>
        </authorList>
    </citation>
    <scope>IDENTIFICATION</scope>
    <source>
        <tissue evidence="3">Cell line</tissue>
    </source>
</reference>
<feature type="compositionally biased region" description="Pro residues" evidence="1">
    <location>
        <begin position="515"/>
        <end position="533"/>
    </location>
</feature>
<feature type="compositionally biased region" description="Low complexity" evidence="1">
    <location>
        <begin position="261"/>
        <end position="275"/>
    </location>
</feature>
<evidence type="ECO:0000313" key="3">
    <source>
        <dbReference type="RefSeq" id="XP_072589752.1"/>
    </source>
</evidence>
<protein>
    <recommendedName>
        <fullName evidence="4">Basic proline-rich protein-like</fullName>
    </recommendedName>
</protein>
<feature type="region of interest" description="Disordered" evidence="1">
    <location>
        <begin position="174"/>
        <end position="277"/>
    </location>
</feature>
<feature type="compositionally biased region" description="Gly residues" evidence="1">
    <location>
        <begin position="403"/>
        <end position="417"/>
    </location>
</feature>
<feature type="compositionally biased region" description="Low complexity" evidence="1">
    <location>
        <begin position="434"/>
        <end position="448"/>
    </location>
</feature>
<feature type="compositionally biased region" description="Low complexity" evidence="1">
    <location>
        <begin position="495"/>
        <end position="514"/>
    </location>
</feature>
<evidence type="ECO:0000256" key="1">
    <source>
        <dbReference type="SAM" id="MobiDB-lite"/>
    </source>
</evidence>
<organism evidence="2 3">
    <name type="scientific">Vulpes vulpes</name>
    <name type="common">Red fox</name>
    <dbReference type="NCBI Taxonomy" id="9627"/>
    <lineage>
        <taxon>Eukaryota</taxon>
        <taxon>Metazoa</taxon>
        <taxon>Chordata</taxon>
        <taxon>Craniata</taxon>
        <taxon>Vertebrata</taxon>
        <taxon>Euteleostomi</taxon>
        <taxon>Mammalia</taxon>
        <taxon>Eutheria</taxon>
        <taxon>Laurasiatheria</taxon>
        <taxon>Carnivora</taxon>
        <taxon>Caniformia</taxon>
        <taxon>Canidae</taxon>
        <taxon>Vulpes</taxon>
    </lineage>
</organism>
<sequence length="649" mass="65302">MGGALAVSPGDHLGPNPRGEEPLLEPPRLAHFGARTCPPAALPGEPRDGRLVGPGAPAAERTPAPPRTPCTPPCTPRGGGPRGAWSSQPRRSLNPHLKLSRASSRKVTLKHTRAAKGGAQSCATVPTRNAALAPARAARGRCAPQGAARARAGHTPRLRGQVANFCPIAPLRRRRLTGSGRAPGFRHPRRAPGARPIPPCPPRRVPGANFCAVPGGAATSRRCSSRSLGREGARGDPVPPPPDRIPPRAGTPPTAAPPAASPSGGPDPGGSSLAPVQCHWGHSGDRCPGPAAGLGITASSCTSALSGDPGDAVAVAVAGAGPGRGLPAGVFLQAPGEEGAGGGSVPLAPSPVPRPLPTASAPGRGQVPAGLGGLTRKLPEPQLRAPGLRARSPHLEFPRLGAPAGGRLRGGRAGGPGHSPPPRLASLRPPPSSSSPSSPTSALRSLSLQSVETVWHSGAPPAQAGAGEAGRRGGDGNGLGNTFPRVEREGPLPWPAGARSGARRSGAGASAARGPPLPPPSARPPRALPTPRPPRPRRPLPARLSARSGLPAGSGATCTGGRAGEPREAPRGPGRRPRARRTGAGEATGARPPVPTPRSRGDAPKSPRWARAAARRGRSLRVTGQSHRPPPEGAGLEHLGPLEKGETEP</sequence>